<dbReference type="GO" id="GO:0005829">
    <property type="term" value="C:cytosol"/>
    <property type="evidence" value="ECO:0007669"/>
    <property type="project" value="TreeGrafter"/>
</dbReference>
<evidence type="ECO:0000313" key="12">
    <source>
        <dbReference type="Proteomes" id="UP000027142"/>
    </source>
</evidence>
<dbReference type="RefSeq" id="WP_038483188.1">
    <property type="nucleotide sequence ID" value="NZ_CP003923.1"/>
</dbReference>
<dbReference type="InterPro" id="IPR016084">
    <property type="entry name" value="Haem_Oase-like_multi-hlx"/>
</dbReference>
<comment type="similarity">
    <text evidence="3 9">Belongs to the TenA family.</text>
</comment>
<dbReference type="InterPro" id="IPR050967">
    <property type="entry name" value="Thiamine_Salvage_TenA"/>
</dbReference>
<dbReference type="KEGG" id="ble:BleG1_3282"/>
<evidence type="ECO:0000256" key="8">
    <source>
        <dbReference type="ARBA" id="ARBA00048337"/>
    </source>
</evidence>
<comment type="function">
    <text evidence="9">Catalyzes an amino-pyrimidine hydrolysis reaction at the C5' of the pyrimidine moiety of thiamine compounds, a reaction that is part of a thiamine salvage pathway.</text>
</comment>
<dbReference type="SUPFAM" id="SSF48613">
    <property type="entry name" value="Heme oxygenase-like"/>
    <property type="match status" value="1"/>
</dbReference>
<dbReference type="InterPro" id="IPR004305">
    <property type="entry name" value="Thiaminase-2/PQQC"/>
</dbReference>
<dbReference type="EMBL" id="CP003923">
    <property type="protein sequence ID" value="AIC95829.1"/>
    <property type="molecule type" value="Genomic_DNA"/>
</dbReference>
<name>A0A060M6V4_9BACI</name>
<dbReference type="GO" id="GO:0009229">
    <property type="term" value="P:thiamine diphosphate biosynthetic process"/>
    <property type="evidence" value="ECO:0007669"/>
    <property type="project" value="UniProtKB-UniPathway"/>
</dbReference>
<dbReference type="InterPro" id="IPR027574">
    <property type="entry name" value="Thiaminase_II"/>
</dbReference>
<dbReference type="PATRIC" id="fig|1246626.3.peg.3259"/>
<keyword evidence="7 9" id="KW-0784">Thiamine biosynthesis</keyword>
<evidence type="ECO:0000256" key="3">
    <source>
        <dbReference type="ARBA" id="ARBA00010264"/>
    </source>
</evidence>
<evidence type="ECO:0000259" key="10">
    <source>
        <dbReference type="Pfam" id="PF03070"/>
    </source>
</evidence>
<reference evidence="11 12" key="1">
    <citation type="journal article" date="2014" name="Gene">
        <title>A comparative genomic analysis of the alkalitolerant soil bacterium Bacillus lehensis G1.</title>
        <authorList>
            <person name="Noor Y.M."/>
            <person name="Samsulrizal N.H."/>
            <person name="Jema'on N.A."/>
            <person name="Low K.O."/>
            <person name="Ramli A.N."/>
            <person name="Alias N.I."/>
            <person name="Damis S.I."/>
            <person name="Fuzi S.F."/>
            <person name="Isa M.N."/>
            <person name="Murad A.M."/>
            <person name="Raih M.F."/>
            <person name="Bakar F.D."/>
            <person name="Najimudin N."/>
            <person name="Mahadi N.M."/>
            <person name="Illias R.M."/>
        </authorList>
    </citation>
    <scope>NUCLEOTIDE SEQUENCE [LARGE SCALE GENOMIC DNA]</scope>
    <source>
        <strain evidence="11 12">G1</strain>
    </source>
</reference>
<dbReference type="Gene3D" id="1.20.910.10">
    <property type="entry name" value="Heme oxygenase-like"/>
    <property type="match status" value="1"/>
</dbReference>
<evidence type="ECO:0000313" key="11">
    <source>
        <dbReference type="EMBL" id="AIC95829.1"/>
    </source>
</evidence>
<evidence type="ECO:0000256" key="5">
    <source>
        <dbReference type="ARBA" id="ARBA00012684"/>
    </source>
</evidence>
<protein>
    <recommendedName>
        <fullName evidence="6 9">Aminopyrimidine aminohydrolase</fullName>
        <ecNumber evidence="5 9">3.5.99.2</ecNumber>
    </recommendedName>
</protein>
<proteinExistence type="inferred from homology"/>
<keyword evidence="12" id="KW-1185">Reference proteome</keyword>
<comment type="catalytic activity">
    <reaction evidence="1 9">
        <text>4-amino-5-aminomethyl-2-methylpyrimidine + H2O = 4-amino-5-hydroxymethyl-2-methylpyrimidine + NH4(+)</text>
        <dbReference type="Rhea" id="RHEA:31799"/>
        <dbReference type="ChEBI" id="CHEBI:15377"/>
        <dbReference type="ChEBI" id="CHEBI:16892"/>
        <dbReference type="ChEBI" id="CHEBI:28938"/>
        <dbReference type="ChEBI" id="CHEBI:63416"/>
        <dbReference type="EC" id="3.5.99.2"/>
    </reaction>
</comment>
<dbReference type="Pfam" id="PF03070">
    <property type="entry name" value="TENA_THI-4"/>
    <property type="match status" value="1"/>
</dbReference>
<dbReference type="OrthoDB" id="34166at2"/>
<evidence type="ECO:0000256" key="9">
    <source>
        <dbReference type="RuleBase" id="RU363093"/>
    </source>
</evidence>
<evidence type="ECO:0000256" key="7">
    <source>
        <dbReference type="ARBA" id="ARBA00022977"/>
    </source>
</evidence>
<dbReference type="UniPathway" id="UPA00060"/>
<evidence type="ECO:0000256" key="1">
    <source>
        <dbReference type="ARBA" id="ARBA00001881"/>
    </source>
</evidence>
<gene>
    <name evidence="11" type="ORF">BleG1_3282</name>
</gene>
<dbReference type="GO" id="GO:0009228">
    <property type="term" value="P:thiamine biosynthetic process"/>
    <property type="evidence" value="ECO:0007669"/>
    <property type="project" value="UniProtKB-KW"/>
</dbReference>
<comment type="pathway">
    <text evidence="2 9">Cofactor biosynthesis; thiamine diphosphate biosynthesis.</text>
</comment>
<feature type="domain" description="Thiaminase-2/PQQC" evidence="10">
    <location>
        <begin position="13"/>
        <end position="216"/>
    </location>
</feature>
<dbReference type="PANTHER" id="PTHR43198">
    <property type="entry name" value="BIFUNCTIONAL TH2 PROTEIN"/>
    <property type="match status" value="1"/>
</dbReference>
<dbReference type="CDD" id="cd19360">
    <property type="entry name" value="TenA_C_SaTenA-like"/>
    <property type="match status" value="1"/>
</dbReference>
<sequence>MSFSNELREHANPVFEAILQHPFVQGIGKGQLPPEALIHYVKQDFEYLNTFMQIYGLAINKSTTREDIALFNEQISFILHSEIHPHNNFCQVAGVSYDELHYEPLAPTAHHYTRHMLDVAQKGSLAEILAVLLPCPWTYQVIGDYLYETFNPTKEHPFYDWISFYRSNGEMNVTALFCQRLDELAKDATPVQKQQMLDHFVKSCQLELAFWEMAYTNETWPVSLEPVT</sequence>
<dbReference type="PANTHER" id="PTHR43198:SF2">
    <property type="entry name" value="SI:CH1073-67J19.1-RELATED"/>
    <property type="match status" value="1"/>
</dbReference>
<comment type="catalytic activity">
    <reaction evidence="8 9">
        <text>thiamine + H2O = 5-(2-hydroxyethyl)-4-methylthiazole + 4-amino-5-hydroxymethyl-2-methylpyrimidine + H(+)</text>
        <dbReference type="Rhea" id="RHEA:17509"/>
        <dbReference type="ChEBI" id="CHEBI:15377"/>
        <dbReference type="ChEBI" id="CHEBI:15378"/>
        <dbReference type="ChEBI" id="CHEBI:16892"/>
        <dbReference type="ChEBI" id="CHEBI:17957"/>
        <dbReference type="ChEBI" id="CHEBI:18385"/>
        <dbReference type="EC" id="3.5.99.2"/>
    </reaction>
</comment>
<dbReference type="EC" id="3.5.99.2" evidence="5 9"/>
<dbReference type="Proteomes" id="UP000027142">
    <property type="component" value="Chromosome"/>
</dbReference>
<evidence type="ECO:0000256" key="6">
    <source>
        <dbReference type="ARBA" id="ARBA00013647"/>
    </source>
</evidence>
<comment type="subunit">
    <text evidence="4">Homotetramer.</text>
</comment>
<dbReference type="eggNOG" id="COG0819">
    <property type="taxonomic scope" value="Bacteria"/>
</dbReference>
<evidence type="ECO:0000256" key="4">
    <source>
        <dbReference type="ARBA" id="ARBA00011881"/>
    </source>
</evidence>
<accession>A0A060M6V4</accession>
<dbReference type="STRING" id="1246626.BleG1_3282"/>
<keyword evidence="9" id="KW-0378">Hydrolase</keyword>
<dbReference type="GO" id="GO:0050334">
    <property type="term" value="F:thiaminase activity"/>
    <property type="evidence" value="ECO:0007669"/>
    <property type="project" value="UniProtKB-EC"/>
</dbReference>
<dbReference type="HOGENOM" id="CLU_077537_3_0_9"/>
<organism evidence="11 12">
    <name type="scientific">Shouchella lehensis G1</name>
    <dbReference type="NCBI Taxonomy" id="1246626"/>
    <lineage>
        <taxon>Bacteria</taxon>
        <taxon>Bacillati</taxon>
        <taxon>Bacillota</taxon>
        <taxon>Bacilli</taxon>
        <taxon>Bacillales</taxon>
        <taxon>Bacillaceae</taxon>
        <taxon>Shouchella</taxon>
    </lineage>
</organism>
<dbReference type="NCBIfam" id="TIGR04306">
    <property type="entry name" value="salvage_TenA"/>
    <property type="match status" value="1"/>
</dbReference>
<dbReference type="AlphaFoldDB" id="A0A060M6V4"/>
<evidence type="ECO:0000256" key="2">
    <source>
        <dbReference type="ARBA" id="ARBA00004948"/>
    </source>
</evidence>